<accession>A0A9N9LXC2</accession>
<feature type="compositionally biased region" description="Polar residues" evidence="1">
    <location>
        <begin position="50"/>
        <end position="117"/>
    </location>
</feature>
<dbReference type="Proteomes" id="UP000701801">
    <property type="component" value="Unassembled WGS sequence"/>
</dbReference>
<evidence type="ECO:0000313" key="3">
    <source>
        <dbReference type="EMBL" id="CAG8980770.1"/>
    </source>
</evidence>
<name>A0A9N9LXC2_9HELO</name>
<feature type="region of interest" description="Disordered" evidence="1">
    <location>
        <begin position="1"/>
        <end position="121"/>
    </location>
</feature>
<sequence>MNNRPDNTRATPQPSPTRRGGAQKRKAGEAGIFGTQWHSKSDDNTKRQKTSTTSTATPLQPSNVQPTTALQPSSTQQNRAAKSLAHSTSQRPISNALKNKSRAPSTKTPHTQSSVAMSQRKLRTTDITVPPADLVPMNSFLPTATAIEPPKQVAKKRDPDRPRFTASSKPSPAILRMRKKREQAAATIPSLYYAIHAPRTPDIAALGRNRGASNSRSFPVAMSAKTTNSLREVLAHTKTTTPINEAEKPQLHPQPAKRKTRERVIADNLEEGPSKRRKTSSHTAKTPLTDNEHGHPAPVSMSGLRPNHKSRSQSKRKLDTIENEDAGGSTKRPRIASSSPISIVHPSEDTSMDVPAASTPTEEPNAIPATPTEFHKFRDLPPELRTLIWEFAVAVPRNVLPYINWKEADKRGWKDLYMRSANPVPALFHACYECRDIATKKYESISPTWKRRRIYFNYNVDTLYINHVNSLLTLSMSDQRKKFRNVAIHVPENY</sequence>
<comment type="caution">
    <text evidence="3">The sequence shown here is derived from an EMBL/GenBank/DDBJ whole genome shotgun (WGS) entry which is preliminary data.</text>
</comment>
<evidence type="ECO:0000313" key="4">
    <source>
        <dbReference type="Proteomes" id="UP000701801"/>
    </source>
</evidence>
<dbReference type="PANTHER" id="PTHR35910">
    <property type="entry name" value="2EXR DOMAIN-CONTAINING PROTEIN"/>
    <property type="match status" value="1"/>
</dbReference>
<evidence type="ECO:0000256" key="1">
    <source>
        <dbReference type="SAM" id="MobiDB-lite"/>
    </source>
</evidence>
<feature type="region of interest" description="Disordered" evidence="1">
    <location>
        <begin position="239"/>
        <end position="369"/>
    </location>
</feature>
<protein>
    <recommendedName>
        <fullName evidence="2">2EXR domain-containing protein</fullName>
    </recommendedName>
</protein>
<dbReference type="EMBL" id="CAJVRM010000416">
    <property type="protein sequence ID" value="CAG8980770.1"/>
    <property type="molecule type" value="Genomic_DNA"/>
</dbReference>
<organism evidence="3 4">
    <name type="scientific">Hymenoscyphus albidus</name>
    <dbReference type="NCBI Taxonomy" id="595503"/>
    <lineage>
        <taxon>Eukaryota</taxon>
        <taxon>Fungi</taxon>
        <taxon>Dikarya</taxon>
        <taxon>Ascomycota</taxon>
        <taxon>Pezizomycotina</taxon>
        <taxon>Leotiomycetes</taxon>
        <taxon>Helotiales</taxon>
        <taxon>Helotiaceae</taxon>
        <taxon>Hymenoscyphus</taxon>
    </lineage>
</organism>
<dbReference type="AlphaFoldDB" id="A0A9N9LXC2"/>
<gene>
    <name evidence="3" type="ORF">HYALB_00012870</name>
</gene>
<keyword evidence="4" id="KW-1185">Reference proteome</keyword>
<dbReference type="InterPro" id="IPR045518">
    <property type="entry name" value="2EXR"/>
</dbReference>
<reference evidence="3" key="1">
    <citation type="submission" date="2021-07" db="EMBL/GenBank/DDBJ databases">
        <authorList>
            <person name="Durling M."/>
        </authorList>
    </citation>
    <scope>NUCLEOTIDE SEQUENCE</scope>
</reference>
<feature type="compositionally biased region" description="Polar residues" evidence="1">
    <location>
        <begin position="1"/>
        <end position="12"/>
    </location>
</feature>
<dbReference type="Pfam" id="PF20150">
    <property type="entry name" value="2EXR"/>
    <property type="match status" value="1"/>
</dbReference>
<feature type="region of interest" description="Disordered" evidence="1">
    <location>
        <begin position="144"/>
        <end position="169"/>
    </location>
</feature>
<evidence type="ECO:0000259" key="2">
    <source>
        <dbReference type="Pfam" id="PF20150"/>
    </source>
</evidence>
<proteinExistence type="predicted"/>
<feature type="domain" description="2EXR" evidence="2">
    <location>
        <begin position="374"/>
        <end position="463"/>
    </location>
</feature>
<dbReference type="PANTHER" id="PTHR35910:SF1">
    <property type="entry name" value="2EXR DOMAIN-CONTAINING PROTEIN"/>
    <property type="match status" value="1"/>
</dbReference>
<dbReference type="OrthoDB" id="3476658at2759"/>
<feature type="compositionally biased region" description="Basic residues" evidence="1">
    <location>
        <begin position="306"/>
        <end position="315"/>
    </location>
</feature>